<reference evidence="2 3" key="1">
    <citation type="submission" date="2018-10" db="EMBL/GenBank/DDBJ databases">
        <title>Genomic Encyclopedia of Type Strains, Phase IV (KMG-IV): sequencing the most valuable type-strain genomes for metagenomic binning, comparative biology and taxonomic classification.</title>
        <authorList>
            <person name="Goeker M."/>
        </authorList>
    </citation>
    <scope>NUCLEOTIDE SEQUENCE [LARGE SCALE GENOMIC DNA]</scope>
    <source>
        <strain evidence="2 3">DSM 22008</strain>
    </source>
</reference>
<keyword evidence="1" id="KW-0732">Signal</keyword>
<dbReference type="InParanoid" id="A0A420WLA8"/>
<comment type="caution">
    <text evidence="2">The sequence shown here is derived from an EMBL/GenBank/DDBJ whole genome shotgun (WGS) entry which is preliminary data.</text>
</comment>
<gene>
    <name evidence="2" type="ORF">DES40_1134</name>
</gene>
<evidence type="ECO:0000256" key="1">
    <source>
        <dbReference type="SAM" id="SignalP"/>
    </source>
</evidence>
<name>A0A420WLA8_9PROT</name>
<keyword evidence="3" id="KW-1185">Reference proteome</keyword>
<feature type="chain" id="PRO_5019318739" evidence="1">
    <location>
        <begin position="22"/>
        <end position="153"/>
    </location>
</feature>
<dbReference type="EMBL" id="RBII01000001">
    <property type="protein sequence ID" value="RKQ71804.1"/>
    <property type="molecule type" value="Genomic_DNA"/>
</dbReference>
<dbReference type="AlphaFoldDB" id="A0A420WLA8"/>
<evidence type="ECO:0000313" key="3">
    <source>
        <dbReference type="Proteomes" id="UP000282211"/>
    </source>
</evidence>
<proteinExistence type="predicted"/>
<feature type="signal peptide" evidence="1">
    <location>
        <begin position="1"/>
        <end position="21"/>
    </location>
</feature>
<sequence>MKLKYIFPIMAASLFCFPAAAKPSLNDIQGCQAVLDFVDARVGTVSKYDEKDVKIIQSALRDYNKFLQDEHIAPGLLAFTGGDENKAKAFQTQIDAYKLTIVQGLKQRHPQPRIFTDQAVSINGCYSKAPMSADKTPVMKEALETMVKLAKQG</sequence>
<evidence type="ECO:0000313" key="2">
    <source>
        <dbReference type="EMBL" id="RKQ71804.1"/>
    </source>
</evidence>
<accession>A0A420WLA8</accession>
<organism evidence="2 3">
    <name type="scientific">Litorimonas taeanensis</name>
    <dbReference type="NCBI Taxonomy" id="568099"/>
    <lineage>
        <taxon>Bacteria</taxon>
        <taxon>Pseudomonadati</taxon>
        <taxon>Pseudomonadota</taxon>
        <taxon>Alphaproteobacteria</taxon>
        <taxon>Maricaulales</taxon>
        <taxon>Robiginitomaculaceae</taxon>
    </lineage>
</organism>
<protein>
    <submittedName>
        <fullName evidence="2">Uncharacterized protein</fullName>
    </submittedName>
</protein>
<dbReference type="Proteomes" id="UP000282211">
    <property type="component" value="Unassembled WGS sequence"/>
</dbReference>